<organism evidence="2 3">
    <name type="scientific">Chlamydomonas eustigma</name>
    <dbReference type="NCBI Taxonomy" id="1157962"/>
    <lineage>
        <taxon>Eukaryota</taxon>
        <taxon>Viridiplantae</taxon>
        <taxon>Chlorophyta</taxon>
        <taxon>core chlorophytes</taxon>
        <taxon>Chlorophyceae</taxon>
        <taxon>CS clade</taxon>
        <taxon>Chlamydomonadales</taxon>
        <taxon>Chlamydomonadaceae</taxon>
        <taxon>Chlamydomonas</taxon>
    </lineage>
</organism>
<dbReference type="STRING" id="1157962.A0A250WZ45"/>
<dbReference type="SUPFAM" id="SSF56672">
    <property type="entry name" value="DNA/RNA polymerases"/>
    <property type="match status" value="1"/>
</dbReference>
<evidence type="ECO:0000313" key="2">
    <source>
        <dbReference type="EMBL" id="GAX76055.1"/>
    </source>
</evidence>
<dbReference type="InterPro" id="IPR043502">
    <property type="entry name" value="DNA/RNA_pol_sf"/>
</dbReference>
<evidence type="ECO:0000259" key="1">
    <source>
        <dbReference type="Pfam" id="PF07727"/>
    </source>
</evidence>
<keyword evidence="3" id="KW-1185">Reference proteome</keyword>
<evidence type="ECO:0000313" key="3">
    <source>
        <dbReference type="Proteomes" id="UP000232323"/>
    </source>
</evidence>
<accession>A0A250WZ45</accession>
<dbReference type="Proteomes" id="UP000232323">
    <property type="component" value="Unassembled WGS sequence"/>
</dbReference>
<protein>
    <recommendedName>
        <fullName evidence="1">Reverse transcriptase Ty1/copia-type domain-containing protein</fullName>
    </recommendedName>
</protein>
<dbReference type="Pfam" id="PF07727">
    <property type="entry name" value="RVT_2"/>
    <property type="match status" value="1"/>
</dbReference>
<dbReference type="InterPro" id="IPR013103">
    <property type="entry name" value="RVT_2"/>
</dbReference>
<gene>
    <name evidence="2" type="ORF">CEUSTIGMA_g3498.t1</name>
</gene>
<dbReference type="EMBL" id="BEGY01000015">
    <property type="protein sequence ID" value="GAX76055.1"/>
    <property type="molecule type" value="Genomic_DNA"/>
</dbReference>
<dbReference type="OrthoDB" id="1250461at2759"/>
<name>A0A250WZ45_9CHLO</name>
<proteinExistence type="predicted"/>
<dbReference type="AlphaFoldDB" id="A0A250WZ45"/>
<sequence>MLSVRACEVDVKTAFLHADLDEELYVCVPTNLQGGGGTFTLCKTIYGLKQVSRARYKHLKVIMEGMGFHQLTADPGVYLKDAGTDQMAVVVTWVDDIVIASKQLHLVEEVEHSLEKDMQIKKQGGLKFCIQA</sequence>
<reference evidence="2 3" key="1">
    <citation type="submission" date="2017-08" db="EMBL/GenBank/DDBJ databases">
        <title>Acidophilic green algal genome provides insights into adaptation to an acidic environment.</title>
        <authorList>
            <person name="Hirooka S."/>
            <person name="Hirose Y."/>
            <person name="Kanesaki Y."/>
            <person name="Higuchi S."/>
            <person name="Fujiwara T."/>
            <person name="Onuma R."/>
            <person name="Era A."/>
            <person name="Ohbayashi R."/>
            <person name="Uzuka A."/>
            <person name="Nozaki H."/>
            <person name="Yoshikawa H."/>
            <person name="Miyagishima S.Y."/>
        </authorList>
    </citation>
    <scope>NUCLEOTIDE SEQUENCE [LARGE SCALE GENOMIC DNA]</scope>
    <source>
        <strain evidence="2 3">NIES-2499</strain>
    </source>
</reference>
<comment type="caution">
    <text evidence="2">The sequence shown here is derived from an EMBL/GenBank/DDBJ whole genome shotgun (WGS) entry which is preliminary data.</text>
</comment>
<feature type="domain" description="Reverse transcriptase Ty1/copia-type" evidence="1">
    <location>
        <begin position="8"/>
        <end position="128"/>
    </location>
</feature>